<dbReference type="InterPro" id="IPR013738">
    <property type="entry name" value="Beta_galactosidase_Trimer"/>
</dbReference>
<sequence>MDELLFGAAYYDEYMPTDRIETDVEMMRAAGITVVRIAESTWSTLEPQPGVFDFTHVDRALDAFEAAGIHVIVGTPTYAVPAWLVQSHPDVLATTRAGEGRYGARQIMDITNPTYLFHAERVIRRLLERTAHRRGVIGFQVDNETKYHETAGPAVQRRFVKHLREEFGGDLDALNAAFGLDYWSNRVDAWEDFPDVRGTINGSLGAAFDAFRRRLVEEFLGWQAGIVREYARDDQFVTQNFDFDWTPGWSYGLQPAVDHFRAAATVDVAGVDIYHPTQSRLTGKEIAFGGDMTRSIKGGANYLVLETQAQGQLGWLPYPGQLRLQAYSHLAGGADGLLYWHWHSIHHSFETYWRGLLSHDLRSNPTYEEAGVFGREAQRVGSSLIHLRKHNRAAVMVSNEALTALRWFTIETGFIDGVFGSSLGYNDVLRWVYDALFDLNVEVDFVSVDDEDLGRYDLLVVPVLYAAPQATVDRLAAYARGGGHLVTTFRTAVADEHVQVWHDTAPHGLTEVTGVTYNQYTVPGDGVGLALHGDLAAVPGAAEGAAAGAQAFLELLDPHGAEALASYDHPAWGPYAAITRNRVGDGSSLHLGTMTSPELLRAALTLAVRDAGIADWAQDLAGTVSVRRGTNAAGNAISYLLNYSAQPVTLPAPVAGRSVLADGAAVAAGDALTIGPWDLVVLES</sequence>
<dbReference type="InterPro" id="IPR013529">
    <property type="entry name" value="Glyco_hydro_42_N"/>
</dbReference>
<proteinExistence type="inferred from homology"/>
<comment type="catalytic activity">
    <reaction evidence="1">
        <text>Hydrolysis of terminal non-reducing beta-D-galactose residues in beta-D-galactosides.</text>
        <dbReference type="EC" id="3.2.1.23"/>
    </reaction>
</comment>
<keyword evidence="5" id="KW-0378">Hydrolase</keyword>
<gene>
    <name evidence="10" type="ORF">Cpa01nite_32670</name>
</gene>
<dbReference type="InterPro" id="IPR003476">
    <property type="entry name" value="Glyco_hydro_42"/>
</dbReference>
<dbReference type="Pfam" id="PF08532">
    <property type="entry name" value="Glyco_hydro_42M"/>
    <property type="match status" value="1"/>
</dbReference>
<dbReference type="Gene3D" id="3.40.50.880">
    <property type="match status" value="1"/>
</dbReference>
<accession>A0A919U4V4</accession>
<dbReference type="EMBL" id="BONO01000031">
    <property type="protein sequence ID" value="GIG37886.1"/>
    <property type="molecule type" value="Genomic_DNA"/>
</dbReference>
<comment type="similarity">
    <text evidence="2">Belongs to the glycosyl hydrolase 42 family.</text>
</comment>
<protein>
    <recommendedName>
        <fullName evidence="3">beta-galactosidase</fullName>
        <ecNumber evidence="3">3.2.1.23</ecNumber>
    </recommendedName>
</protein>
<evidence type="ECO:0000256" key="5">
    <source>
        <dbReference type="ARBA" id="ARBA00022801"/>
    </source>
</evidence>
<evidence type="ECO:0000256" key="3">
    <source>
        <dbReference type="ARBA" id="ARBA00012756"/>
    </source>
</evidence>
<dbReference type="SUPFAM" id="SSF52317">
    <property type="entry name" value="Class I glutamine amidotransferase-like"/>
    <property type="match status" value="1"/>
</dbReference>
<feature type="domain" description="Beta-galactosidase trimerisation" evidence="9">
    <location>
        <begin position="422"/>
        <end position="613"/>
    </location>
</feature>
<evidence type="ECO:0000256" key="2">
    <source>
        <dbReference type="ARBA" id="ARBA00005940"/>
    </source>
</evidence>
<evidence type="ECO:0000256" key="4">
    <source>
        <dbReference type="ARBA" id="ARBA00022723"/>
    </source>
</evidence>
<dbReference type="SUPFAM" id="SSF51445">
    <property type="entry name" value="(Trans)glycosidases"/>
    <property type="match status" value="1"/>
</dbReference>
<dbReference type="InterPro" id="IPR017853">
    <property type="entry name" value="GH"/>
</dbReference>
<dbReference type="InterPro" id="IPR029062">
    <property type="entry name" value="Class_I_gatase-like"/>
</dbReference>
<keyword evidence="4" id="KW-0479">Metal-binding</keyword>
<dbReference type="CDD" id="cd03143">
    <property type="entry name" value="A4_beta-galactosidase_middle_domain"/>
    <property type="match status" value="1"/>
</dbReference>
<evidence type="ECO:0000313" key="10">
    <source>
        <dbReference type="EMBL" id="GIG37886.1"/>
    </source>
</evidence>
<dbReference type="Gene3D" id="3.20.20.80">
    <property type="entry name" value="Glycosidases"/>
    <property type="match status" value="1"/>
</dbReference>
<dbReference type="PANTHER" id="PTHR36447">
    <property type="entry name" value="BETA-GALACTOSIDASE GANA"/>
    <property type="match status" value="1"/>
</dbReference>
<organism evidence="10 11">
    <name type="scientific">Cellulomonas pakistanensis</name>
    <dbReference type="NCBI Taxonomy" id="992287"/>
    <lineage>
        <taxon>Bacteria</taxon>
        <taxon>Bacillati</taxon>
        <taxon>Actinomycetota</taxon>
        <taxon>Actinomycetes</taxon>
        <taxon>Micrococcales</taxon>
        <taxon>Cellulomonadaceae</taxon>
        <taxon>Cellulomonas</taxon>
    </lineage>
</organism>
<name>A0A919U4V4_9CELL</name>
<evidence type="ECO:0000256" key="7">
    <source>
        <dbReference type="ARBA" id="ARBA00023295"/>
    </source>
</evidence>
<dbReference type="Proteomes" id="UP000642125">
    <property type="component" value="Unassembled WGS sequence"/>
</dbReference>
<dbReference type="AlphaFoldDB" id="A0A919U4V4"/>
<evidence type="ECO:0000313" key="11">
    <source>
        <dbReference type="Proteomes" id="UP000642125"/>
    </source>
</evidence>
<dbReference type="PANTHER" id="PTHR36447:SF2">
    <property type="entry name" value="BETA-GALACTOSIDASE YESZ"/>
    <property type="match status" value="1"/>
</dbReference>
<feature type="domain" description="Glycoside hydrolase family 42 N-terminal" evidence="8">
    <location>
        <begin position="10"/>
        <end position="378"/>
    </location>
</feature>
<dbReference type="RefSeq" id="WP_239068864.1">
    <property type="nucleotide sequence ID" value="NZ_BONO01000031.1"/>
</dbReference>
<dbReference type="GO" id="GO:0005975">
    <property type="term" value="P:carbohydrate metabolic process"/>
    <property type="evidence" value="ECO:0007669"/>
    <property type="project" value="InterPro"/>
</dbReference>
<comment type="caution">
    <text evidence="10">The sequence shown here is derived from an EMBL/GenBank/DDBJ whole genome shotgun (WGS) entry which is preliminary data.</text>
</comment>
<dbReference type="Pfam" id="PF02449">
    <property type="entry name" value="Glyco_hydro_42"/>
    <property type="match status" value="1"/>
</dbReference>
<evidence type="ECO:0000256" key="6">
    <source>
        <dbReference type="ARBA" id="ARBA00022833"/>
    </source>
</evidence>
<keyword evidence="7" id="KW-0326">Glycosidase</keyword>
<keyword evidence="11" id="KW-1185">Reference proteome</keyword>
<keyword evidence="6" id="KW-0862">Zinc</keyword>
<dbReference type="EC" id="3.2.1.23" evidence="3"/>
<reference evidence="10" key="1">
    <citation type="submission" date="2021-01" db="EMBL/GenBank/DDBJ databases">
        <title>Whole genome shotgun sequence of Cellulomonas pakistanensis NBRC 110800.</title>
        <authorList>
            <person name="Komaki H."/>
            <person name="Tamura T."/>
        </authorList>
    </citation>
    <scope>NUCLEOTIDE SEQUENCE</scope>
    <source>
        <strain evidence="10">NBRC 110800</strain>
    </source>
</reference>
<evidence type="ECO:0000256" key="1">
    <source>
        <dbReference type="ARBA" id="ARBA00001412"/>
    </source>
</evidence>
<dbReference type="GO" id="GO:0009341">
    <property type="term" value="C:beta-galactosidase complex"/>
    <property type="evidence" value="ECO:0007669"/>
    <property type="project" value="InterPro"/>
</dbReference>
<evidence type="ECO:0000259" key="9">
    <source>
        <dbReference type="Pfam" id="PF08532"/>
    </source>
</evidence>
<evidence type="ECO:0000259" key="8">
    <source>
        <dbReference type="Pfam" id="PF02449"/>
    </source>
</evidence>
<dbReference type="GO" id="GO:0004565">
    <property type="term" value="F:beta-galactosidase activity"/>
    <property type="evidence" value="ECO:0007669"/>
    <property type="project" value="UniProtKB-EC"/>
</dbReference>
<dbReference type="GO" id="GO:0046872">
    <property type="term" value="F:metal ion binding"/>
    <property type="evidence" value="ECO:0007669"/>
    <property type="project" value="UniProtKB-KW"/>
</dbReference>